<dbReference type="OrthoDB" id="9812682at2"/>
<dbReference type="SUPFAM" id="SSF53850">
    <property type="entry name" value="Periplasmic binding protein-like II"/>
    <property type="match status" value="1"/>
</dbReference>
<dbReference type="EMBL" id="VDFV01000051">
    <property type="protein sequence ID" value="TNC63233.1"/>
    <property type="molecule type" value="Genomic_DNA"/>
</dbReference>
<dbReference type="Proteomes" id="UP000305709">
    <property type="component" value="Unassembled WGS sequence"/>
</dbReference>
<evidence type="ECO:0000256" key="2">
    <source>
        <dbReference type="ARBA" id="ARBA00008520"/>
    </source>
</evidence>
<keyword evidence="4" id="KW-1185">Reference proteome</keyword>
<dbReference type="PANTHER" id="PTHR43649">
    <property type="entry name" value="ARABINOSE-BINDING PROTEIN-RELATED"/>
    <property type="match status" value="1"/>
</dbReference>
<evidence type="ECO:0000313" key="3">
    <source>
        <dbReference type="EMBL" id="TNC63233.1"/>
    </source>
</evidence>
<dbReference type="InterPro" id="IPR006059">
    <property type="entry name" value="SBP"/>
</dbReference>
<evidence type="ECO:0000256" key="1">
    <source>
        <dbReference type="ARBA" id="ARBA00004418"/>
    </source>
</evidence>
<dbReference type="GO" id="GO:0042597">
    <property type="term" value="C:periplasmic space"/>
    <property type="evidence" value="ECO:0007669"/>
    <property type="project" value="UniProtKB-SubCell"/>
</dbReference>
<dbReference type="Pfam" id="PF01547">
    <property type="entry name" value="SBP_bac_1"/>
    <property type="match status" value="1"/>
</dbReference>
<accession>A0A5C4N4T0</accession>
<dbReference type="PANTHER" id="PTHR43649:SF12">
    <property type="entry name" value="DIACETYLCHITOBIOSE BINDING PROTEIN DASA"/>
    <property type="match status" value="1"/>
</dbReference>
<protein>
    <submittedName>
        <fullName evidence="3">Extracellular solute-binding protein</fullName>
    </submittedName>
</protein>
<proteinExistence type="inferred from homology"/>
<dbReference type="PROSITE" id="PS51318">
    <property type="entry name" value="TAT"/>
    <property type="match status" value="1"/>
</dbReference>
<name>A0A5C4N4T0_9RHOB</name>
<comment type="similarity">
    <text evidence="2">Belongs to the bacterial solute-binding protein 1 family.</text>
</comment>
<organism evidence="3 4">
    <name type="scientific">Rubellimicrobium roseum</name>
    <dbReference type="NCBI Taxonomy" id="687525"/>
    <lineage>
        <taxon>Bacteria</taxon>
        <taxon>Pseudomonadati</taxon>
        <taxon>Pseudomonadota</taxon>
        <taxon>Alphaproteobacteria</taxon>
        <taxon>Rhodobacterales</taxon>
        <taxon>Roseobacteraceae</taxon>
        <taxon>Rubellimicrobium</taxon>
    </lineage>
</organism>
<comment type="subcellular location">
    <subcellularLocation>
        <location evidence="1">Periplasm</location>
    </subcellularLocation>
</comment>
<dbReference type="AlphaFoldDB" id="A0A5C4N4T0"/>
<evidence type="ECO:0000313" key="4">
    <source>
        <dbReference type="Proteomes" id="UP000305709"/>
    </source>
</evidence>
<comment type="caution">
    <text evidence="3">The sequence shown here is derived from an EMBL/GenBank/DDBJ whole genome shotgun (WGS) entry which is preliminary data.</text>
</comment>
<gene>
    <name evidence="3" type="ORF">FHG71_19570</name>
</gene>
<dbReference type="InterPro" id="IPR006311">
    <property type="entry name" value="TAT_signal"/>
</dbReference>
<reference evidence="3 4" key="1">
    <citation type="submission" date="2019-06" db="EMBL/GenBank/DDBJ databases">
        <authorList>
            <person name="Jiang L."/>
        </authorList>
    </citation>
    <scope>NUCLEOTIDE SEQUENCE [LARGE SCALE GENOMIC DNA]</scope>
    <source>
        <strain evidence="3 4">YIM 48858</strain>
    </source>
</reference>
<dbReference type="Gene3D" id="3.40.190.10">
    <property type="entry name" value="Periplasmic binding protein-like II"/>
    <property type="match status" value="2"/>
</dbReference>
<dbReference type="InterPro" id="IPR050490">
    <property type="entry name" value="Bact_solute-bd_prot1"/>
</dbReference>
<sequence>MMPRRRLLKGAAAFGAATLGAPFINRLHAQEAHPLAGQTIEMSILGIAGWLPSSLGVQMSPMFAEFAKERYGYDVSFTFAEAPFADLFQKAATSLATRSQEFNIIISDSQWLGALAQPGWIVQLNDIIAQNPELQVEWYSPIVVDTYMKYPDGSDQLWGLPQEGDTIALFLRQDMLDDPAEQQAFQEAHGMPLPRTFEEYENLTMADFEKVAAHFTRPDQNLYGTAMQYSRVYDFVSCYLYPFMWSQGGDIWNPDTGEVVGILNSDINATAMQQMKDWLKYQPPGATNFGIAEEVDVFTQGRVFSAFQWAAVGLSMIPESLQGKVLVVPPPKHGTGDSAGRIYTMGGQPWVLNAFNDDAHMRVGIDFLKWWYQPETAVEFARRGGNPADAATLNSPDFDTINPWNRAYKYMLTDGRSRDFWHHPKYAEMLALQQEGFSAFMTGQNEDAKAVLDYIACGQQQILADAGNAPMVPDMCYSTSL</sequence>